<dbReference type="CDD" id="cd07061">
    <property type="entry name" value="HP_HAP_like"/>
    <property type="match status" value="1"/>
</dbReference>
<dbReference type="EMBL" id="VIBQ01000009">
    <property type="protein sequence ID" value="KAB8336665.1"/>
    <property type="molecule type" value="Genomic_DNA"/>
</dbReference>
<evidence type="ECO:0000256" key="1">
    <source>
        <dbReference type="ARBA" id="ARBA00022801"/>
    </source>
</evidence>
<protein>
    <recommendedName>
        <fullName evidence="4">Acid phosphatase</fullName>
    </recommendedName>
</protein>
<gene>
    <name evidence="2" type="ORF">FH972_020976</name>
</gene>
<dbReference type="Gene3D" id="3.40.50.1240">
    <property type="entry name" value="Phosphoglycerate mutase-like"/>
    <property type="match status" value="1"/>
</dbReference>
<dbReference type="PANTHER" id="PTHR20963">
    <property type="entry name" value="MULTIPLE INOSITOL POLYPHOSPHATE PHOSPHATASE-RELATED"/>
    <property type="match status" value="1"/>
</dbReference>
<keyword evidence="1" id="KW-0378">Hydrolase</keyword>
<evidence type="ECO:0008006" key="4">
    <source>
        <dbReference type="Google" id="ProtNLM"/>
    </source>
</evidence>
<sequence length="347" mass="38929">MEQITPSGANDSTTVGKRLLKTYPKLVPTLKRVFADKKSRTQDSAKALIKAFPQDDVKVIEISEDEEYHSVIPHKYCPNFSKEAGDGELEKFIEHYTKPIVSRLQPFSPVKLTSRDIVAMQQFCGYESAITGKNSPLCDIFTSTEWMGYEYAWDVKYQYMVGHGNPLSPYLGFPWLNVTSNLFSNIEEASAAEAVDDQRFFVSFTHREVPPFIATALGLFNSTSSALEDMPTDRINFGRSWRMAELIPFLGHIGIEKLSCDASSGALREVHDQKADKTWTKEFVRIVANAAPRPIPRCQDGPGASCPFQQFKTFVTMGMEQYGDFHSVCGDHEKVGVGASRPLVWQN</sequence>
<dbReference type="InterPro" id="IPR029033">
    <property type="entry name" value="His_PPase_superfam"/>
</dbReference>
<dbReference type="OrthoDB" id="1926854at2759"/>
<dbReference type="Pfam" id="PF00328">
    <property type="entry name" value="His_Phos_2"/>
    <property type="match status" value="1"/>
</dbReference>
<dbReference type="GO" id="GO:0003993">
    <property type="term" value="F:acid phosphatase activity"/>
    <property type="evidence" value="ECO:0007669"/>
    <property type="project" value="TreeGrafter"/>
</dbReference>
<dbReference type="PANTHER" id="PTHR20963:SF12">
    <property type="entry name" value="HISTIDINE ACID PHOSPHATASE"/>
    <property type="match status" value="1"/>
</dbReference>
<accession>A0A5N6KNK3</accession>
<dbReference type="Proteomes" id="UP000327013">
    <property type="component" value="Unassembled WGS sequence"/>
</dbReference>
<evidence type="ECO:0000313" key="2">
    <source>
        <dbReference type="EMBL" id="KAB8336665.1"/>
    </source>
</evidence>
<comment type="caution">
    <text evidence="2">The sequence shown here is derived from an EMBL/GenBank/DDBJ whole genome shotgun (WGS) entry which is preliminary data.</text>
</comment>
<reference evidence="2 3" key="1">
    <citation type="submission" date="2019-06" db="EMBL/GenBank/DDBJ databases">
        <title>A chromosomal-level reference genome of Carpinus fangiana (Coryloideae, Betulaceae).</title>
        <authorList>
            <person name="Yang X."/>
            <person name="Wang Z."/>
            <person name="Zhang L."/>
            <person name="Hao G."/>
            <person name="Liu J."/>
            <person name="Yang Y."/>
        </authorList>
    </citation>
    <scope>NUCLEOTIDE SEQUENCE [LARGE SCALE GENOMIC DNA]</scope>
    <source>
        <strain evidence="2">Cfa_2016G</strain>
        <tissue evidence="2">Leaf</tissue>
    </source>
</reference>
<organism evidence="2 3">
    <name type="scientific">Carpinus fangiana</name>
    <dbReference type="NCBI Taxonomy" id="176857"/>
    <lineage>
        <taxon>Eukaryota</taxon>
        <taxon>Viridiplantae</taxon>
        <taxon>Streptophyta</taxon>
        <taxon>Embryophyta</taxon>
        <taxon>Tracheophyta</taxon>
        <taxon>Spermatophyta</taxon>
        <taxon>Magnoliopsida</taxon>
        <taxon>eudicotyledons</taxon>
        <taxon>Gunneridae</taxon>
        <taxon>Pentapetalae</taxon>
        <taxon>rosids</taxon>
        <taxon>fabids</taxon>
        <taxon>Fagales</taxon>
        <taxon>Betulaceae</taxon>
        <taxon>Carpinus</taxon>
    </lineage>
</organism>
<dbReference type="SUPFAM" id="SSF53254">
    <property type="entry name" value="Phosphoglycerate mutase-like"/>
    <property type="match status" value="1"/>
</dbReference>
<proteinExistence type="predicted"/>
<evidence type="ECO:0000313" key="3">
    <source>
        <dbReference type="Proteomes" id="UP000327013"/>
    </source>
</evidence>
<keyword evidence="3" id="KW-1185">Reference proteome</keyword>
<dbReference type="AlphaFoldDB" id="A0A5N6KNK3"/>
<name>A0A5N6KNK3_9ROSI</name>
<dbReference type="InterPro" id="IPR000560">
    <property type="entry name" value="His_Pase_clade-2"/>
</dbReference>